<dbReference type="Gene3D" id="1.10.510.10">
    <property type="entry name" value="Transferase(Phosphotransferase) domain 1"/>
    <property type="match status" value="1"/>
</dbReference>
<dbReference type="Pfam" id="PF16797">
    <property type="entry name" value="Fungal_KA1"/>
    <property type="match status" value="1"/>
</dbReference>
<feature type="region of interest" description="Disordered" evidence="11">
    <location>
        <begin position="556"/>
        <end position="579"/>
    </location>
</feature>
<keyword evidence="7 13" id="KW-0418">Kinase</keyword>
<evidence type="ECO:0000256" key="7">
    <source>
        <dbReference type="ARBA" id="ARBA00022777"/>
    </source>
</evidence>
<comment type="similarity">
    <text evidence="1">Belongs to the protein kinase superfamily. CAMK Ser/Thr protein kinase family. NIM1 subfamily.</text>
</comment>
<feature type="compositionally biased region" description="Basic and acidic residues" evidence="11">
    <location>
        <begin position="889"/>
        <end position="900"/>
    </location>
</feature>
<feature type="region of interest" description="Disordered" evidence="11">
    <location>
        <begin position="867"/>
        <end position="900"/>
    </location>
</feature>
<feature type="domain" description="Protein kinase" evidence="12">
    <location>
        <begin position="112"/>
        <end position="392"/>
    </location>
</feature>
<dbReference type="Pfam" id="PF00069">
    <property type="entry name" value="Pkinase"/>
    <property type="match status" value="1"/>
</dbReference>
<evidence type="ECO:0000256" key="3">
    <source>
        <dbReference type="ARBA" id="ARBA00022527"/>
    </source>
</evidence>
<evidence type="ECO:0000256" key="1">
    <source>
        <dbReference type="ARBA" id="ARBA00010791"/>
    </source>
</evidence>
<dbReference type="GO" id="GO:0004674">
    <property type="term" value="F:protein serine/threonine kinase activity"/>
    <property type="evidence" value="ECO:0007669"/>
    <property type="project" value="UniProtKB-KW"/>
</dbReference>
<comment type="caution">
    <text evidence="13">The sequence shown here is derived from an EMBL/GenBank/DDBJ whole genome shotgun (WGS) entry which is preliminary data.</text>
</comment>
<keyword evidence="5" id="KW-0808">Transferase</keyword>
<dbReference type="EMBL" id="ML996115">
    <property type="protein sequence ID" value="KAF2737565.1"/>
    <property type="molecule type" value="Genomic_DNA"/>
</dbReference>
<evidence type="ECO:0000313" key="14">
    <source>
        <dbReference type="Proteomes" id="UP000799444"/>
    </source>
</evidence>
<keyword evidence="4" id="KW-0597">Phosphoprotein</keyword>
<evidence type="ECO:0000256" key="11">
    <source>
        <dbReference type="SAM" id="MobiDB-lite"/>
    </source>
</evidence>
<sequence length="1271" mass="140944">MEHSTATRPLMRRYPLADTTTRANEVHYRREKPTVDATTSSPRPLPHNESLVPNGTLAVRHGPDCSPENKRISTIIQEDASGHNSKRDSEISNTSTNASGAGRRRKTHIGLWQLGRTIGRGGCSRVRIVRHSVSGQFGAAKIISKAMAEQVRALSLVNLIESAKQDPSMFPGGKVIPFGLEREIVIMKLLDHDNIVKLHDVWENRNELYLIMEYLQGGDLFGFIGEQGMLSEVHAVHLFRQIIVALLYCHRLNIHHRDLKPENILLDRDSMKIKLVDFGMAALQPVGKKLTTPCGSPHYAAPEVIRTKSYDGGKADVWSCGVILYVMLTGTPPFNYTGSESDLGQLFRAIAHADYVMPDTISRDAQDLIGRILVPDPKRRISMEGVFKHPFLHKFDAQFGFDEGMTTMEHWVGPDPTISEWEPLTVSTVDRTLLRNLRTLWHSEREEVIVQRLLDNEPNQEKYFYAALKKHTEDALENYLPHSSSVGYSHSDHHHYTKTVPTPADLLQLPSKKHKRTQSGYSILNNEHLYSKHSFYDPPSSEGSYDPFRASREPIIPGQSNINNGVEMEHGSDGGVHKMRPVTALGHRTGSSLRVQALRNSRRQSSGIISRGSSKRSTPSQRSLTTKQRSISRSSIASSHWPSSPPVAARPRGAIKRGVSFSHLKRPSVASGSISDLQRVQYTPTQCNGASRMREIHGSDNSSPPHEQPGSSVSPASNAAAPLLIPRIRFRKPDSDSKYLQGEIRKCSTDLADFMEEQFNGSSVGSSVRTSVADSAHEVTGFDTPPTSFSNRDSGGSTLTPVQKAILQNRPLPPLPVDTPNTNAHRELAELRAEIARTVGDGVENTIDLRDILKKIDGVLMRATVGPTRASSAPTRSPEHTGPLPMISEEVKTDSDDRPTLRGRRAVTEHTTIRLVDQSPTPAIAPLNIRKRSAASTTAHTAIVEAGTSGPRSGSVLQSDVRSYQAVQNTLNASRADADVSRVSVTVKHPEKEPVIKKKKSSWFRRSAEEKENQLGNVTQSKPAVRLQIPEAWQDLDDRIKHDHPTAVESSNVSKQTTKQSYASSEFPMRNQQLVAKAENSARKGFLGFFGKKNKEDKGKRPMELEAANFSSSTLLSGFDLEPEGDNPVRIPSFQTNWLARFLHIKPASKVLCFQAGRGKVRSELLRLLRSWHQHGVRDVSCDRASHAINARVDKVNRLQIKPVSIVIELFVVLSQGRRANLCVVRFTQTHGAASSFRKAVDIIEDCCQDMEILVQDEKQKAEMCSVLKVG</sequence>
<evidence type="ECO:0000256" key="10">
    <source>
        <dbReference type="ARBA" id="ARBA00048679"/>
    </source>
</evidence>
<reference evidence="13" key="1">
    <citation type="journal article" date="2020" name="Stud. Mycol.">
        <title>101 Dothideomycetes genomes: a test case for predicting lifestyles and emergence of pathogens.</title>
        <authorList>
            <person name="Haridas S."/>
            <person name="Albert R."/>
            <person name="Binder M."/>
            <person name="Bloem J."/>
            <person name="Labutti K."/>
            <person name="Salamov A."/>
            <person name="Andreopoulos B."/>
            <person name="Baker S."/>
            <person name="Barry K."/>
            <person name="Bills G."/>
            <person name="Bluhm B."/>
            <person name="Cannon C."/>
            <person name="Castanera R."/>
            <person name="Culley D."/>
            <person name="Daum C."/>
            <person name="Ezra D."/>
            <person name="Gonzalez J."/>
            <person name="Henrissat B."/>
            <person name="Kuo A."/>
            <person name="Liang C."/>
            <person name="Lipzen A."/>
            <person name="Lutzoni F."/>
            <person name="Magnuson J."/>
            <person name="Mondo S."/>
            <person name="Nolan M."/>
            <person name="Ohm R."/>
            <person name="Pangilinan J."/>
            <person name="Park H.-J."/>
            <person name="Ramirez L."/>
            <person name="Alfaro M."/>
            <person name="Sun H."/>
            <person name="Tritt A."/>
            <person name="Yoshinaga Y."/>
            <person name="Zwiers L.-H."/>
            <person name="Turgeon B."/>
            <person name="Goodwin S."/>
            <person name="Spatafora J."/>
            <person name="Crous P."/>
            <person name="Grigoriev I."/>
        </authorList>
    </citation>
    <scope>NUCLEOTIDE SEQUENCE</scope>
    <source>
        <strain evidence="13">CBS 125425</strain>
    </source>
</reference>
<dbReference type="GO" id="GO:0005524">
    <property type="term" value="F:ATP binding"/>
    <property type="evidence" value="ECO:0007669"/>
    <property type="project" value="UniProtKB-KW"/>
</dbReference>
<feature type="region of interest" description="Disordered" evidence="11">
    <location>
        <begin position="1"/>
        <end position="104"/>
    </location>
</feature>
<feature type="compositionally biased region" description="Low complexity" evidence="11">
    <location>
        <begin position="629"/>
        <end position="642"/>
    </location>
</feature>
<keyword evidence="8" id="KW-0067">ATP-binding</keyword>
<dbReference type="AlphaFoldDB" id="A0A9P4V6N1"/>
<feature type="compositionally biased region" description="Basic and acidic residues" evidence="11">
    <location>
        <begin position="61"/>
        <end position="71"/>
    </location>
</feature>
<dbReference type="PANTHER" id="PTHR24346:SF110">
    <property type="entry name" value="NON-SPECIFIC SERINE_THREONINE PROTEIN KINASE"/>
    <property type="match status" value="1"/>
</dbReference>
<feature type="compositionally biased region" description="Basic and acidic residues" evidence="11">
    <location>
        <begin position="24"/>
        <end position="34"/>
    </location>
</feature>
<evidence type="ECO:0000256" key="8">
    <source>
        <dbReference type="ARBA" id="ARBA00022840"/>
    </source>
</evidence>
<dbReference type="EC" id="2.7.11.1" evidence="2"/>
<feature type="compositionally biased region" description="Polar residues" evidence="11">
    <location>
        <begin position="618"/>
        <end position="628"/>
    </location>
</feature>
<dbReference type="InterPro" id="IPR031850">
    <property type="entry name" value="Fungal_KA1_dom"/>
</dbReference>
<dbReference type="FunFam" id="1.10.510.10:FF:000571">
    <property type="entry name" value="Maternal embryonic leucine zipper kinase"/>
    <property type="match status" value="1"/>
</dbReference>
<evidence type="ECO:0000256" key="4">
    <source>
        <dbReference type="ARBA" id="ARBA00022553"/>
    </source>
</evidence>
<feature type="compositionally biased region" description="Polar residues" evidence="11">
    <location>
        <begin position="785"/>
        <end position="799"/>
    </location>
</feature>
<accession>A0A9P4V6N1</accession>
<keyword evidence="6" id="KW-0547">Nucleotide-binding</keyword>
<keyword evidence="3" id="KW-0723">Serine/threonine-protein kinase</keyword>
<dbReference type="SUPFAM" id="SSF56112">
    <property type="entry name" value="Protein kinase-like (PK-like)"/>
    <property type="match status" value="1"/>
</dbReference>
<feature type="compositionally biased region" description="Low complexity" evidence="11">
    <location>
        <begin position="603"/>
        <end position="617"/>
    </location>
</feature>
<dbReference type="InterPro" id="IPR008271">
    <property type="entry name" value="Ser/Thr_kinase_AS"/>
</dbReference>
<dbReference type="SMART" id="SM00220">
    <property type="entry name" value="S_TKc"/>
    <property type="match status" value="1"/>
</dbReference>
<feature type="compositionally biased region" description="Low complexity" evidence="11">
    <location>
        <begin position="709"/>
        <end position="718"/>
    </location>
</feature>
<evidence type="ECO:0000256" key="6">
    <source>
        <dbReference type="ARBA" id="ARBA00022741"/>
    </source>
</evidence>
<dbReference type="PROSITE" id="PS00108">
    <property type="entry name" value="PROTEIN_KINASE_ST"/>
    <property type="match status" value="1"/>
</dbReference>
<feature type="region of interest" description="Disordered" evidence="11">
    <location>
        <begin position="778"/>
        <end position="799"/>
    </location>
</feature>
<dbReference type="PANTHER" id="PTHR24346">
    <property type="entry name" value="MAP/MICROTUBULE AFFINITY-REGULATING KINASE"/>
    <property type="match status" value="1"/>
</dbReference>
<dbReference type="InterPro" id="IPR011009">
    <property type="entry name" value="Kinase-like_dom_sf"/>
</dbReference>
<evidence type="ECO:0000256" key="5">
    <source>
        <dbReference type="ARBA" id="ARBA00022679"/>
    </source>
</evidence>
<evidence type="ECO:0000256" key="2">
    <source>
        <dbReference type="ARBA" id="ARBA00012513"/>
    </source>
</evidence>
<dbReference type="InterPro" id="IPR043024">
    <property type="entry name" value="KA1_sf_fungal"/>
</dbReference>
<dbReference type="Gene3D" id="3.30.310.220">
    <property type="entry name" value="Fungal kinase associated-1 domain"/>
    <property type="match status" value="1"/>
</dbReference>
<evidence type="ECO:0000259" key="12">
    <source>
        <dbReference type="PROSITE" id="PS50011"/>
    </source>
</evidence>
<evidence type="ECO:0000313" key="13">
    <source>
        <dbReference type="EMBL" id="KAF2737565.1"/>
    </source>
</evidence>
<dbReference type="GO" id="GO:0005938">
    <property type="term" value="C:cell cortex"/>
    <property type="evidence" value="ECO:0007669"/>
    <property type="project" value="UniProtKB-ARBA"/>
</dbReference>
<gene>
    <name evidence="13" type="ORF">EJ04DRAFT_103454</name>
</gene>
<dbReference type="PROSITE" id="PS50011">
    <property type="entry name" value="PROTEIN_KINASE_DOM"/>
    <property type="match status" value="1"/>
</dbReference>
<feature type="region of interest" description="Disordered" evidence="11">
    <location>
        <begin position="599"/>
        <end position="652"/>
    </location>
</feature>
<keyword evidence="14" id="KW-1185">Reference proteome</keyword>
<organism evidence="13 14">
    <name type="scientific">Polyplosphaeria fusca</name>
    <dbReference type="NCBI Taxonomy" id="682080"/>
    <lineage>
        <taxon>Eukaryota</taxon>
        <taxon>Fungi</taxon>
        <taxon>Dikarya</taxon>
        <taxon>Ascomycota</taxon>
        <taxon>Pezizomycotina</taxon>
        <taxon>Dothideomycetes</taxon>
        <taxon>Pleosporomycetidae</taxon>
        <taxon>Pleosporales</taxon>
        <taxon>Tetraplosphaeriaceae</taxon>
        <taxon>Polyplosphaeria</taxon>
    </lineage>
</organism>
<feature type="region of interest" description="Disordered" evidence="11">
    <location>
        <begin position="686"/>
        <end position="718"/>
    </location>
</feature>
<dbReference type="GO" id="GO:0035556">
    <property type="term" value="P:intracellular signal transduction"/>
    <property type="evidence" value="ECO:0007669"/>
    <property type="project" value="TreeGrafter"/>
</dbReference>
<proteinExistence type="inferred from homology"/>
<dbReference type="OrthoDB" id="504170at2759"/>
<name>A0A9P4V6N1_9PLEO</name>
<comment type="catalytic activity">
    <reaction evidence="9">
        <text>L-threonyl-[protein] + ATP = O-phospho-L-threonyl-[protein] + ADP + H(+)</text>
        <dbReference type="Rhea" id="RHEA:46608"/>
        <dbReference type="Rhea" id="RHEA-COMP:11060"/>
        <dbReference type="Rhea" id="RHEA-COMP:11605"/>
        <dbReference type="ChEBI" id="CHEBI:15378"/>
        <dbReference type="ChEBI" id="CHEBI:30013"/>
        <dbReference type="ChEBI" id="CHEBI:30616"/>
        <dbReference type="ChEBI" id="CHEBI:61977"/>
        <dbReference type="ChEBI" id="CHEBI:456216"/>
        <dbReference type="EC" id="2.7.11.1"/>
    </reaction>
</comment>
<comment type="catalytic activity">
    <reaction evidence="10">
        <text>L-seryl-[protein] + ATP = O-phospho-L-seryl-[protein] + ADP + H(+)</text>
        <dbReference type="Rhea" id="RHEA:17989"/>
        <dbReference type="Rhea" id="RHEA-COMP:9863"/>
        <dbReference type="Rhea" id="RHEA-COMP:11604"/>
        <dbReference type="ChEBI" id="CHEBI:15378"/>
        <dbReference type="ChEBI" id="CHEBI:29999"/>
        <dbReference type="ChEBI" id="CHEBI:30616"/>
        <dbReference type="ChEBI" id="CHEBI:83421"/>
        <dbReference type="ChEBI" id="CHEBI:456216"/>
        <dbReference type="EC" id="2.7.11.1"/>
    </reaction>
</comment>
<feature type="compositionally biased region" description="Basic and acidic residues" evidence="11">
    <location>
        <begin position="567"/>
        <end position="576"/>
    </location>
</feature>
<dbReference type="InterPro" id="IPR000719">
    <property type="entry name" value="Prot_kinase_dom"/>
</dbReference>
<evidence type="ECO:0000256" key="9">
    <source>
        <dbReference type="ARBA" id="ARBA00047899"/>
    </source>
</evidence>
<dbReference type="Proteomes" id="UP000799444">
    <property type="component" value="Unassembled WGS sequence"/>
</dbReference>
<protein>
    <recommendedName>
        <fullName evidence="2">non-specific serine/threonine protein kinase</fullName>
        <ecNumber evidence="2">2.7.11.1</ecNumber>
    </recommendedName>
</protein>